<dbReference type="EMBL" id="GBXI01017225">
    <property type="protein sequence ID" value="JAC97066.1"/>
    <property type="molecule type" value="Transcribed_RNA"/>
</dbReference>
<organism evidence="2">
    <name type="scientific">Zeugodacus cucurbitae</name>
    <name type="common">Melon fruit fly</name>
    <name type="synonym">Bactrocera cucurbitae</name>
    <dbReference type="NCBI Taxonomy" id="28588"/>
    <lineage>
        <taxon>Eukaryota</taxon>
        <taxon>Metazoa</taxon>
        <taxon>Ecdysozoa</taxon>
        <taxon>Arthropoda</taxon>
        <taxon>Hexapoda</taxon>
        <taxon>Insecta</taxon>
        <taxon>Pterygota</taxon>
        <taxon>Neoptera</taxon>
        <taxon>Endopterygota</taxon>
        <taxon>Diptera</taxon>
        <taxon>Brachycera</taxon>
        <taxon>Muscomorpha</taxon>
        <taxon>Tephritoidea</taxon>
        <taxon>Tephritidae</taxon>
        <taxon>Zeugodacus</taxon>
        <taxon>Zeugodacus</taxon>
    </lineage>
</organism>
<evidence type="ECO:0000256" key="1">
    <source>
        <dbReference type="SAM" id="MobiDB-lite"/>
    </source>
</evidence>
<feature type="compositionally biased region" description="Polar residues" evidence="1">
    <location>
        <begin position="1"/>
        <end position="13"/>
    </location>
</feature>
<sequence>MKQVDNMNNSGTEHNGVIVCGPPASPDPDYTYHNIVTICGQPASPDPEDIDSRKQVSPSEMTNYQTITTYGTPPSASTVVTQVRGPSTPPNPEYSYNNTVTTSGQLASPVDNRIAVSPTPETVNYETITDYGSPPSAYGVDSYESSRIKPYSPISPAESYTYNESKFESSNLPGPELLSTPVKESASSYMMEPHVVTPTTSNKRSPRRNLNFRNPNLMYDLEDISEDESNSGEPLAQKPMTEDIVMDNESMRAWINAIATLYKSRNE</sequence>
<proteinExistence type="predicted"/>
<gene>
    <name evidence="2" type="ORF">g.30433</name>
</gene>
<reference evidence="2" key="1">
    <citation type="submission" date="2014-11" db="EMBL/GenBank/DDBJ databases">
        <authorList>
            <person name="Geib S."/>
        </authorList>
    </citation>
    <scope>NUCLEOTIDE SEQUENCE</scope>
</reference>
<dbReference type="AlphaFoldDB" id="A0A0A1WDT4"/>
<protein>
    <submittedName>
        <fullName evidence="2">Uncharacterized protein</fullName>
    </submittedName>
</protein>
<evidence type="ECO:0000313" key="2">
    <source>
        <dbReference type="EMBL" id="JAC97066.1"/>
    </source>
</evidence>
<reference evidence="2" key="2">
    <citation type="journal article" date="2015" name="Gigascience">
        <title>Reconstructing a comprehensive transcriptome assembly of a white-pupal translocated strain of the pest fruit fly Bactrocera cucurbitae.</title>
        <authorList>
            <person name="Sim S.B."/>
            <person name="Calla B."/>
            <person name="Hall B."/>
            <person name="DeRego T."/>
            <person name="Geib S.M."/>
        </authorList>
    </citation>
    <scope>NUCLEOTIDE SEQUENCE</scope>
</reference>
<feature type="region of interest" description="Disordered" evidence="1">
    <location>
        <begin position="1"/>
        <end position="26"/>
    </location>
</feature>
<name>A0A0A1WDT4_ZEUCU</name>
<accession>A0A0A1WDT4</accession>